<sequence length="143" mass="16538">MKTHSFKFQMLPLLLVVFLIFPILAQGQAKRMKPPKRISKVKSVDLFVGKSFDIYNKVYVYDSLSQKGYEIPVDLEEELIERTERDLDSLWQITPDLWDDISEAPFIKQAKATINLKKASKALKYCLKTAKAYVLGNDKESYD</sequence>
<keyword evidence="2" id="KW-1185">Reference proteome</keyword>
<proteinExistence type="predicted"/>
<evidence type="ECO:0000313" key="2">
    <source>
        <dbReference type="Proteomes" id="UP001198901"/>
    </source>
</evidence>
<accession>A0ABS7XR68</accession>
<comment type="caution">
    <text evidence="1">The sequence shown here is derived from an EMBL/GenBank/DDBJ whole genome shotgun (WGS) entry which is preliminary data.</text>
</comment>
<name>A0ABS7XR68_9FLAO</name>
<dbReference type="Proteomes" id="UP001198901">
    <property type="component" value="Unassembled WGS sequence"/>
</dbReference>
<reference evidence="2" key="1">
    <citation type="submission" date="2023-07" db="EMBL/GenBank/DDBJ databases">
        <authorList>
            <person name="Yue Y."/>
        </authorList>
    </citation>
    <scope>NUCLEOTIDE SEQUENCE [LARGE SCALE GENOMIC DNA]</scope>
    <source>
        <strain evidence="2">D23</strain>
    </source>
</reference>
<protein>
    <recommendedName>
        <fullName evidence="3">Secreted protein</fullName>
    </recommendedName>
</protein>
<organism evidence="1 2">
    <name type="scientific">Winogradskyella alexanderae</name>
    <dbReference type="NCBI Taxonomy" id="2877123"/>
    <lineage>
        <taxon>Bacteria</taxon>
        <taxon>Pseudomonadati</taxon>
        <taxon>Bacteroidota</taxon>
        <taxon>Flavobacteriia</taxon>
        <taxon>Flavobacteriales</taxon>
        <taxon>Flavobacteriaceae</taxon>
        <taxon>Winogradskyella</taxon>
    </lineage>
</organism>
<gene>
    <name evidence="1" type="ORF">LBU54_05010</name>
</gene>
<evidence type="ECO:0008006" key="3">
    <source>
        <dbReference type="Google" id="ProtNLM"/>
    </source>
</evidence>
<dbReference type="EMBL" id="JAIUJR010000002">
    <property type="protein sequence ID" value="MCA0131933.1"/>
    <property type="molecule type" value="Genomic_DNA"/>
</dbReference>
<dbReference type="RefSeq" id="WP_224526703.1">
    <property type="nucleotide sequence ID" value="NZ_JAIUJR010000002.1"/>
</dbReference>
<evidence type="ECO:0000313" key="1">
    <source>
        <dbReference type="EMBL" id="MCA0131933.1"/>
    </source>
</evidence>